<organism evidence="3">
    <name type="scientific">marine sediment metagenome</name>
    <dbReference type="NCBI Taxonomy" id="412755"/>
    <lineage>
        <taxon>unclassified sequences</taxon>
        <taxon>metagenomes</taxon>
        <taxon>ecological metagenomes</taxon>
    </lineage>
</organism>
<protein>
    <recommendedName>
        <fullName evidence="2">HD domain-containing protein</fullName>
    </recommendedName>
</protein>
<dbReference type="FunFam" id="1.10.3210.10:FF:000001">
    <property type="entry name" value="GTP pyrophosphokinase RelA"/>
    <property type="match status" value="1"/>
</dbReference>
<dbReference type="InterPro" id="IPR003607">
    <property type="entry name" value="HD/PDEase_dom"/>
</dbReference>
<dbReference type="AlphaFoldDB" id="A0A0F9AYQ4"/>
<dbReference type="EMBL" id="LAZR01040338">
    <property type="protein sequence ID" value="KKL14739.1"/>
    <property type="molecule type" value="Genomic_DNA"/>
</dbReference>
<sequence length="185" mass="20360">MQPLLAKAGDYLPADAVAKVQAAYEFAAKCHAGQLRQSGDPVITHPTHAAQTIASLQLDADAIAAALLHDVQEDCGVTNSEIEKRFGPEVAKLVEGVTKLGQIPWEAADRPRGDEHIQAENLRKMFLAMAQDLRVVIIKLADRLHNMLTLHALPPDDRLRISGETMEVYAPLASRLGIWEMKWQL</sequence>
<dbReference type="SMART" id="SM00471">
    <property type="entry name" value="HDc"/>
    <property type="match status" value="1"/>
</dbReference>
<dbReference type="PROSITE" id="PS51831">
    <property type="entry name" value="HD"/>
    <property type="match status" value="1"/>
</dbReference>
<feature type="non-terminal residue" evidence="3">
    <location>
        <position position="185"/>
    </location>
</feature>
<evidence type="ECO:0000256" key="1">
    <source>
        <dbReference type="ARBA" id="ARBA00007476"/>
    </source>
</evidence>
<name>A0A0F9AYQ4_9ZZZZ</name>
<dbReference type="InterPro" id="IPR006674">
    <property type="entry name" value="HD_domain"/>
</dbReference>
<gene>
    <name evidence="3" type="ORF">LCGC14_2512630</name>
</gene>
<evidence type="ECO:0000259" key="2">
    <source>
        <dbReference type="PROSITE" id="PS51831"/>
    </source>
</evidence>
<comment type="caution">
    <text evidence="3">The sequence shown here is derived from an EMBL/GenBank/DDBJ whole genome shotgun (WGS) entry which is preliminary data.</text>
</comment>
<comment type="similarity">
    <text evidence="1">Belongs to the RelA/SpoT family.</text>
</comment>
<evidence type="ECO:0000313" key="3">
    <source>
        <dbReference type="EMBL" id="KKL14739.1"/>
    </source>
</evidence>
<feature type="domain" description="HD" evidence="2">
    <location>
        <begin position="42"/>
        <end position="147"/>
    </location>
</feature>
<dbReference type="PANTHER" id="PTHR21262:SF31">
    <property type="entry name" value="GTP PYROPHOSPHOKINASE"/>
    <property type="match status" value="1"/>
</dbReference>
<reference evidence="3" key="1">
    <citation type="journal article" date="2015" name="Nature">
        <title>Complex archaea that bridge the gap between prokaryotes and eukaryotes.</title>
        <authorList>
            <person name="Spang A."/>
            <person name="Saw J.H."/>
            <person name="Jorgensen S.L."/>
            <person name="Zaremba-Niedzwiedzka K."/>
            <person name="Martijn J."/>
            <person name="Lind A.E."/>
            <person name="van Eijk R."/>
            <person name="Schleper C."/>
            <person name="Guy L."/>
            <person name="Ettema T.J."/>
        </authorList>
    </citation>
    <scope>NUCLEOTIDE SEQUENCE</scope>
</reference>
<proteinExistence type="inferred from homology"/>
<dbReference type="SUPFAM" id="SSF109604">
    <property type="entry name" value="HD-domain/PDEase-like"/>
    <property type="match status" value="1"/>
</dbReference>
<dbReference type="Gene3D" id="1.10.3210.10">
    <property type="entry name" value="Hypothetical protein af1432"/>
    <property type="match status" value="1"/>
</dbReference>
<dbReference type="Pfam" id="PF13328">
    <property type="entry name" value="HD_4"/>
    <property type="match status" value="1"/>
</dbReference>
<dbReference type="PANTHER" id="PTHR21262">
    <property type="entry name" value="GUANOSINE-3',5'-BIS DIPHOSPHATE 3'-PYROPHOSPHOHYDROLASE"/>
    <property type="match status" value="1"/>
</dbReference>
<accession>A0A0F9AYQ4</accession>